<evidence type="ECO:0000313" key="1">
    <source>
        <dbReference type="EMBL" id="TWJ30434.1"/>
    </source>
</evidence>
<name>A0A562WLM7_9ACTN</name>
<organism evidence="1 2">
    <name type="scientific">Micromonospora sagamiensis</name>
    <dbReference type="NCBI Taxonomy" id="47875"/>
    <lineage>
        <taxon>Bacteria</taxon>
        <taxon>Bacillati</taxon>
        <taxon>Actinomycetota</taxon>
        <taxon>Actinomycetes</taxon>
        <taxon>Micromonosporales</taxon>
        <taxon>Micromonosporaceae</taxon>
        <taxon>Micromonospora</taxon>
    </lineage>
</organism>
<proteinExistence type="predicted"/>
<reference evidence="1 2" key="1">
    <citation type="submission" date="2019-07" db="EMBL/GenBank/DDBJ databases">
        <title>R&amp;d 2014.</title>
        <authorList>
            <person name="Klenk H.-P."/>
        </authorList>
    </citation>
    <scope>NUCLEOTIDE SEQUENCE [LARGE SCALE GENOMIC DNA]</scope>
    <source>
        <strain evidence="1 2">DSM 43912</strain>
    </source>
</reference>
<accession>A0A562WLM7</accession>
<dbReference type="Proteomes" id="UP000319728">
    <property type="component" value="Unassembled WGS sequence"/>
</dbReference>
<evidence type="ECO:0000313" key="2">
    <source>
        <dbReference type="Proteomes" id="UP000319728"/>
    </source>
</evidence>
<keyword evidence="2" id="KW-1185">Reference proteome</keyword>
<gene>
    <name evidence="1" type="ORF">JD81_03973</name>
</gene>
<protein>
    <submittedName>
        <fullName evidence="1">Uncharacterized protein</fullName>
    </submittedName>
</protein>
<dbReference type="OrthoDB" id="135105at2"/>
<sequence>MVRPGALVRREALSAYRQAGCGDEFVRFLTRWIEGGLDTIDSAVISVPAQYSASVVLLSD</sequence>
<dbReference type="AlphaFoldDB" id="A0A562WLM7"/>
<dbReference type="EMBL" id="VLLP01000001">
    <property type="protein sequence ID" value="TWJ30434.1"/>
    <property type="molecule type" value="Genomic_DNA"/>
</dbReference>
<comment type="caution">
    <text evidence="1">The sequence shown here is derived from an EMBL/GenBank/DDBJ whole genome shotgun (WGS) entry which is preliminary data.</text>
</comment>
<dbReference type="RefSeq" id="WP_145819138.1">
    <property type="nucleotide sequence ID" value="NZ_AP023438.1"/>
</dbReference>